<reference evidence="1" key="1">
    <citation type="submission" date="2023-01" db="EMBL/GenBank/DDBJ databases">
        <authorList>
            <person name="Van Ghelder C."/>
            <person name="Rancurel C."/>
        </authorList>
    </citation>
    <scope>NUCLEOTIDE SEQUENCE</scope>
    <source>
        <strain evidence="1">CNCM I-4278</strain>
    </source>
</reference>
<comment type="caution">
    <text evidence="1">The sequence shown here is derived from an EMBL/GenBank/DDBJ whole genome shotgun (WGS) entry which is preliminary data.</text>
</comment>
<evidence type="ECO:0000313" key="1">
    <source>
        <dbReference type="EMBL" id="CAI6333748.1"/>
    </source>
</evidence>
<proteinExistence type="predicted"/>
<protein>
    <submittedName>
        <fullName evidence="1">Uncharacterized protein</fullName>
    </submittedName>
</protein>
<dbReference type="Proteomes" id="UP001152607">
    <property type="component" value="Unassembled WGS sequence"/>
</dbReference>
<gene>
    <name evidence="1" type="ORF">PDIGIT_LOCUS6797</name>
</gene>
<dbReference type="EMBL" id="CAOQHR010000004">
    <property type="protein sequence ID" value="CAI6333748.1"/>
    <property type="molecule type" value="Genomic_DNA"/>
</dbReference>
<sequence length="69" mass="8112">MHPRRHRFQSCTKSIRSRRASIILQAFLVAVDHLIHPQRPDYIYHITISFHTPAILELYLPHASAKLLK</sequence>
<keyword evidence="2" id="KW-1185">Reference proteome</keyword>
<dbReference type="AlphaFoldDB" id="A0A9W4UG90"/>
<name>A0A9W4UG90_9PLEO</name>
<evidence type="ECO:0000313" key="2">
    <source>
        <dbReference type="Proteomes" id="UP001152607"/>
    </source>
</evidence>
<accession>A0A9W4UG90</accession>
<organism evidence="1 2">
    <name type="scientific">Periconia digitata</name>
    <dbReference type="NCBI Taxonomy" id="1303443"/>
    <lineage>
        <taxon>Eukaryota</taxon>
        <taxon>Fungi</taxon>
        <taxon>Dikarya</taxon>
        <taxon>Ascomycota</taxon>
        <taxon>Pezizomycotina</taxon>
        <taxon>Dothideomycetes</taxon>
        <taxon>Pleosporomycetidae</taxon>
        <taxon>Pleosporales</taxon>
        <taxon>Massarineae</taxon>
        <taxon>Periconiaceae</taxon>
        <taxon>Periconia</taxon>
    </lineage>
</organism>